<sequence>MQGRITSFETAQAGGEVRSVSLPAEVWLDYQIVRILWDIHNHGQLCQFTPDLVFCLTQRLKA</sequence>
<dbReference type="EMBL" id="CP111015">
    <property type="protein sequence ID" value="WAR02219.1"/>
    <property type="molecule type" value="Genomic_DNA"/>
</dbReference>
<protein>
    <submittedName>
        <fullName evidence="1">Uncharacterized protein</fullName>
    </submittedName>
</protein>
<evidence type="ECO:0000313" key="2">
    <source>
        <dbReference type="Proteomes" id="UP001164746"/>
    </source>
</evidence>
<proteinExistence type="predicted"/>
<gene>
    <name evidence="1" type="ORF">MAR_008777</name>
</gene>
<keyword evidence="2" id="KW-1185">Reference proteome</keyword>
<evidence type="ECO:0000313" key="1">
    <source>
        <dbReference type="EMBL" id="WAR02219.1"/>
    </source>
</evidence>
<dbReference type="Proteomes" id="UP001164746">
    <property type="component" value="Chromosome 4"/>
</dbReference>
<name>A0ABY7DZ63_MYAAR</name>
<organism evidence="1 2">
    <name type="scientific">Mya arenaria</name>
    <name type="common">Soft-shell clam</name>
    <dbReference type="NCBI Taxonomy" id="6604"/>
    <lineage>
        <taxon>Eukaryota</taxon>
        <taxon>Metazoa</taxon>
        <taxon>Spiralia</taxon>
        <taxon>Lophotrochozoa</taxon>
        <taxon>Mollusca</taxon>
        <taxon>Bivalvia</taxon>
        <taxon>Autobranchia</taxon>
        <taxon>Heteroconchia</taxon>
        <taxon>Euheterodonta</taxon>
        <taxon>Imparidentia</taxon>
        <taxon>Neoheterodontei</taxon>
        <taxon>Myida</taxon>
        <taxon>Myoidea</taxon>
        <taxon>Myidae</taxon>
        <taxon>Mya</taxon>
    </lineage>
</organism>
<accession>A0ABY7DZ63</accession>
<reference evidence="1" key="1">
    <citation type="submission" date="2022-11" db="EMBL/GenBank/DDBJ databases">
        <title>Centuries of genome instability and evolution in soft-shell clam transmissible cancer (bioRxiv).</title>
        <authorList>
            <person name="Hart S.F.M."/>
            <person name="Yonemitsu M.A."/>
            <person name="Giersch R.M."/>
            <person name="Beal B.F."/>
            <person name="Arriagada G."/>
            <person name="Davis B.W."/>
            <person name="Ostrander E.A."/>
            <person name="Goff S.P."/>
            <person name="Metzger M.J."/>
        </authorList>
    </citation>
    <scope>NUCLEOTIDE SEQUENCE</scope>
    <source>
        <strain evidence="1">MELC-2E11</strain>
        <tissue evidence="1">Siphon/mantle</tissue>
    </source>
</reference>